<feature type="signal peptide" evidence="2">
    <location>
        <begin position="1"/>
        <end position="16"/>
    </location>
</feature>
<accession>B2GM93</accession>
<evidence type="ECO:0000313" key="3">
    <source>
        <dbReference type="EMBL" id="AAX34057.1"/>
    </source>
</evidence>
<reference evidence="3" key="1">
    <citation type="submission" date="2004-10" db="EMBL/GenBank/DDBJ databases">
        <authorList>
            <person name="Chew F.T."/>
            <person name="Gao Y.F."/>
            <person name="Ramjan R."/>
        </authorList>
    </citation>
    <scope>NUCLEOTIDE SEQUENCE</scope>
</reference>
<dbReference type="Allergome" id="5792">
    <property type="allergen name" value="Tyr p 5.01"/>
</dbReference>
<evidence type="ECO:0000256" key="1">
    <source>
        <dbReference type="ARBA" id="ARBA00010710"/>
    </source>
</evidence>
<feature type="chain" id="PRO_5002778166" evidence="2">
    <location>
        <begin position="17"/>
        <end position="135"/>
    </location>
</feature>
<name>B2GM93_TYRPU</name>
<dbReference type="Gene3D" id="1.20.58.970">
    <property type="match status" value="1"/>
</dbReference>
<protein>
    <submittedName>
        <fullName evidence="3">Tyr p 5.01 allergen</fullName>
    </submittedName>
</protein>
<dbReference type="EMBL" id="AY800358">
    <property type="protein sequence ID" value="AAX34057.1"/>
    <property type="molecule type" value="mRNA"/>
</dbReference>
<keyword evidence="2" id="KW-0732">Signal</keyword>
<proteinExistence type="evidence at transcript level"/>
<dbReference type="InterPro" id="IPR038455">
    <property type="entry name" value="Mite_allergen_group-5/21_sf"/>
</dbReference>
<dbReference type="InterPro" id="IPR020306">
    <property type="entry name" value="Mite_allergen_group-5/21"/>
</dbReference>
<organism evidence="3">
    <name type="scientific">Tyrophagus putrescentiae</name>
    <name type="common">Mold mite</name>
    <name type="synonym">Acarus putrescentiae</name>
    <dbReference type="NCBI Taxonomy" id="59818"/>
    <lineage>
        <taxon>Eukaryota</taxon>
        <taxon>Metazoa</taxon>
        <taxon>Ecdysozoa</taxon>
        <taxon>Arthropoda</taxon>
        <taxon>Chelicerata</taxon>
        <taxon>Arachnida</taxon>
        <taxon>Acari</taxon>
        <taxon>Acariformes</taxon>
        <taxon>Sarcoptiformes</taxon>
        <taxon>Astigmata</taxon>
        <taxon>Acaroidea</taxon>
        <taxon>Acaridae</taxon>
        <taxon>Tyrophaginae</taxon>
        <taxon>Tyrophagus</taxon>
    </lineage>
</organism>
<dbReference type="AlphaFoldDB" id="B2GM93"/>
<evidence type="ECO:0000256" key="2">
    <source>
        <dbReference type="SAM" id="SignalP"/>
    </source>
</evidence>
<comment type="similarity">
    <text evidence="1">Belongs to the mite group 5 allergen family.</text>
</comment>
<dbReference type="Pfam" id="PF11642">
    <property type="entry name" value="Blo-t-5"/>
    <property type="match status" value="1"/>
</dbReference>
<sequence>MKFAILALAFLGAVMAQGGPKVPAKGDFRNEFDHLLVSTLMEGMYKGEQHLLRLSEEIAHLESTKTKVEQDRIVREIEVTVAFIEGGVRVVEQELKRTDLNILERFNFEEVQALSKLLVKDLKEAEVKVKAVKTR</sequence>